<evidence type="ECO:0000313" key="13">
    <source>
        <dbReference type="Proteomes" id="UP000001686"/>
    </source>
</evidence>
<feature type="active site" evidence="9">
    <location>
        <position position="41"/>
    </location>
</feature>
<dbReference type="Gene3D" id="3.90.870.50">
    <property type="match status" value="1"/>
</dbReference>
<comment type="catalytic activity">
    <reaction evidence="7">
        <text>C-terminal L-cysteinyl-[HypE protein] + carbamoyl phosphate + ATP + H2O = C-terminal S-carboxamide-L-cysteinyl-[HypE protein] + AMP + phosphate + diphosphate + H(+)</text>
        <dbReference type="Rhea" id="RHEA:55636"/>
        <dbReference type="Rhea" id="RHEA-COMP:14247"/>
        <dbReference type="Rhea" id="RHEA-COMP:14392"/>
        <dbReference type="ChEBI" id="CHEBI:15377"/>
        <dbReference type="ChEBI" id="CHEBI:15378"/>
        <dbReference type="ChEBI" id="CHEBI:30616"/>
        <dbReference type="ChEBI" id="CHEBI:33019"/>
        <dbReference type="ChEBI" id="CHEBI:43474"/>
        <dbReference type="ChEBI" id="CHEBI:58228"/>
        <dbReference type="ChEBI" id="CHEBI:76913"/>
        <dbReference type="ChEBI" id="CHEBI:139126"/>
        <dbReference type="ChEBI" id="CHEBI:456215"/>
    </reaction>
</comment>
<dbReference type="PROSITE" id="PS51160">
    <property type="entry name" value="ACYLPHOSPHATASE_3"/>
    <property type="match status" value="1"/>
</dbReference>
<dbReference type="Pfam" id="PF22521">
    <property type="entry name" value="HypF_C_2"/>
    <property type="match status" value="1"/>
</dbReference>
<dbReference type="EC" id="6.2.-.-" evidence="8"/>
<dbReference type="eggNOG" id="arCOG01187">
    <property type="taxonomic scope" value="Archaea"/>
</dbReference>
<evidence type="ECO:0000256" key="3">
    <source>
        <dbReference type="ARBA" id="ARBA00022598"/>
    </source>
</evidence>
<dbReference type="STRING" id="374847.Kcr_1113"/>
<dbReference type="GO" id="GO:0016874">
    <property type="term" value="F:ligase activity"/>
    <property type="evidence" value="ECO:0007669"/>
    <property type="project" value="UniProtKB-UniRule"/>
</dbReference>
<dbReference type="Proteomes" id="UP000001686">
    <property type="component" value="Chromosome"/>
</dbReference>
<dbReference type="NCBIfam" id="TIGR00143">
    <property type="entry name" value="hypF"/>
    <property type="match status" value="1"/>
</dbReference>
<dbReference type="GO" id="GO:0016743">
    <property type="term" value="F:carboxyl- or carbamoyltransferase activity"/>
    <property type="evidence" value="ECO:0000318"/>
    <property type="project" value="GO_Central"/>
</dbReference>
<evidence type="ECO:0000256" key="6">
    <source>
        <dbReference type="ARBA" id="ARBA00022833"/>
    </source>
</evidence>
<dbReference type="PROSITE" id="PS00150">
    <property type="entry name" value="ACYLPHOSPHATASE_1"/>
    <property type="match status" value="1"/>
</dbReference>
<comment type="catalytic activity">
    <reaction evidence="9">
        <text>an acyl phosphate + H2O = a carboxylate + phosphate + H(+)</text>
        <dbReference type="Rhea" id="RHEA:14965"/>
        <dbReference type="ChEBI" id="CHEBI:15377"/>
        <dbReference type="ChEBI" id="CHEBI:15378"/>
        <dbReference type="ChEBI" id="CHEBI:29067"/>
        <dbReference type="ChEBI" id="CHEBI:43474"/>
        <dbReference type="ChEBI" id="CHEBI:59918"/>
        <dbReference type="EC" id="3.6.1.7"/>
    </reaction>
</comment>
<dbReference type="InParanoid" id="B1L5Y0"/>
<dbReference type="Pfam" id="PF00708">
    <property type="entry name" value="Acylphosphatase"/>
    <property type="match status" value="1"/>
</dbReference>
<name>B1L5Y0_KORCO</name>
<dbReference type="KEGG" id="kcr:Kcr_1113"/>
<proteinExistence type="inferred from homology"/>
<comment type="pathway">
    <text evidence="1">Protein modification; [NiFe] hydrogenase maturation.</text>
</comment>
<dbReference type="GO" id="GO:0003725">
    <property type="term" value="F:double-stranded RNA binding"/>
    <property type="evidence" value="ECO:0007669"/>
    <property type="project" value="InterPro"/>
</dbReference>
<dbReference type="GO" id="GO:0008270">
    <property type="term" value="F:zinc ion binding"/>
    <property type="evidence" value="ECO:0000318"/>
    <property type="project" value="GO_Central"/>
</dbReference>
<dbReference type="InterPro" id="IPR001792">
    <property type="entry name" value="Acylphosphatase-like_dom"/>
</dbReference>
<dbReference type="PhylomeDB" id="B1L5Y0"/>
<dbReference type="RefSeq" id="WP_012309756.1">
    <property type="nucleotide sequence ID" value="NC_010482.1"/>
</dbReference>
<dbReference type="PANTHER" id="PTHR42959:SF1">
    <property type="entry name" value="CARBAMOYLTRANSFERASE HYPF"/>
    <property type="match status" value="1"/>
</dbReference>
<dbReference type="Pfam" id="PF07503">
    <property type="entry name" value="zf-HYPF"/>
    <property type="match status" value="2"/>
</dbReference>
<reference evidence="12 13" key="1">
    <citation type="journal article" date="2008" name="Proc. Natl. Acad. Sci. U.S.A.">
        <title>A korarchaeal genome reveals new insights into the evolution of the Archaea.</title>
        <authorList>
            <person name="Elkins J.G."/>
            <person name="Podar M."/>
            <person name="Graham D.E."/>
            <person name="Makarova K.S."/>
            <person name="Wolf Y."/>
            <person name="Randau L."/>
            <person name="Hedlund B.P."/>
            <person name="Brochier-Armanet C."/>
            <person name="Kunin V."/>
            <person name="Anderson I."/>
            <person name="Lapidus A."/>
            <person name="Goltsman E."/>
            <person name="Barry K."/>
            <person name="Koonin E.V."/>
            <person name="Hugenholtz P."/>
            <person name="Kyrpides N."/>
            <person name="Wanner G."/>
            <person name="Richardson P."/>
            <person name="Keller M."/>
            <person name="Stetter K.O."/>
        </authorList>
    </citation>
    <scope>NUCLEOTIDE SEQUENCE [LARGE SCALE GENOMIC DNA]</scope>
    <source>
        <strain evidence="13">OPF8</strain>
    </source>
</reference>
<evidence type="ECO:0000256" key="5">
    <source>
        <dbReference type="ARBA" id="ARBA00022771"/>
    </source>
</evidence>
<dbReference type="GeneID" id="6094390"/>
<keyword evidence="13" id="KW-1185">Reference proteome</keyword>
<dbReference type="HOGENOM" id="CLU_009164_0_0_2"/>
<comment type="similarity">
    <text evidence="2 8">Belongs to the carbamoyltransferase HypF family.</text>
</comment>
<keyword evidence="3" id="KW-0436">Ligase</keyword>
<evidence type="ECO:0000313" key="12">
    <source>
        <dbReference type="EMBL" id="ACB07859.1"/>
    </source>
</evidence>
<evidence type="ECO:0000256" key="1">
    <source>
        <dbReference type="ARBA" id="ARBA00004711"/>
    </source>
</evidence>
<protein>
    <recommendedName>
        <fullName evidence="8">Carbamoyltransferase</fullName>
        <ecNumber evidence="8">6.2.-.-</ecNumber>
    </recommendedName>
</protein>
<evidence type="ECO:0000259" key="11">
    <source>
        <dbReference type="PROSITE" id="PS51163"/>
    </source>
</evidence>
<dbReference type="PANTHER" id="PTHR42959">
    <property type="entry name" value="CARBAMOYLTRANSFERASE"/>
    <property type="match status" value="1"/>
</dbReference>
<keyword evidence="4" id="KW-0479">Metal-binding</keyword>
<dbReference type="InterPro" id="IPR017968">
    <property type="entry name" value="Acylphosphatase_CS"/>
</dbReference>
<dbReference type="GO" id="GO:0003998">
    <property type="term" value="F:acylphosphatase activity"/>
    <property type="evidence" value="ECO:0007669"/>
    <property type="project" value="UniProtKB-EC"/>
</dbReference>
<accession>B1L5Y0</accession>
<dbReference type="InterPro" id="IPR055128">
    <property type="entry name" value="HypF_C_2"/>
</dbReference>
<dbReference type="Gene3D" id="3.30.110.120">
    <property type="match status" value="1"/>
</dbReference>
<dbReference type="Gene3D" id="3.30.420.40">
    <property type="match status" value="1"/>
</dbReference>
<dbReference type="InterPro" id="IPR006070">
    <property type="entry name" value="Sua5-like_dom"/>
</dbReference>
<dbReference type="PIRSF" id="PIRSF006256">
    <property type="entry name" value="CMPcnvr_hdrg_mat"/>
    <property type="match status" value="1"/>
</dbReference>
<evidence type="ECO:0000256" key="4">
    <source>
        <dbReference type="ARBA" id="ARBA00022723"/>
    </source>
</evidence>
<dbReference type="InterPro" id="IPR036046">
    <property type="entry name" value="Acylphosphatase-like_dom_sf"/>
</dbReference>
<dbReference type="InterPro" id="IPR041440">
    <property type="entry name" value="HypF_C"/>
</dbReference>
<dbReference type="OrthoDB" id="371970at2157"/>
<keyword evidence="5" id="KW-0863">Zinc-finger</keyword>
<organism evidence="12 13">
    <name type="scientific">Korarchaeum cryptofilum (strain OPF8)</name>
    <dbReference type="NCBI Taxonomy" id="374847"/>
    <lineage>
        <taxon>Archaea</taxon>
        <taxon>Thermoproteota</taxon>
        <taxon>Candidatus Korarchaeia</taxon>
        <taxon>Candidatus Korarchaeales</taxon>
        <taxon>Candidatus Korarchaeaceae</taxon>
        <taxon>Candidatus Korarchaeum</taxon>
    </lineage>
</organism>
<dbReference type="SUPFAM" id="SSF55821">
    <property type="entry name" value="YrdC/RibB"/>
    <property type="match status" value="1"/>
</dbReference>
<feature type="domain" description="YrdC-like" evidence="11">
    <location>
        <begin position="206"/>
        <end position="390"/>
    </location>
</feature>
<dbReference type="PROSITE" id="PS51163">
    <property type="entry name" value="YRDC"/>
    <property type="match status" value="1"/>
</dbReference>
<dbReference type="SUPFAM" id="SSF54975">
    <property type="entry name" value="Acylphosphatase/BLUF domain-like"/>
    <property type="match status" value="1"/>
</dbReference>
<dbReference type="InterPro" id="IPR004421">
    <property type="entry name" value="Carbamoyltransferase_HypF"/>
</dbReference>
<dbReference type="EnsemblBacteria" id="ACB07859">
    <property type="protein sequence ID" value="ACB07859"/>
    <property type="gene ID" value="Kcr_1113"/>
</dbReference>
<dbReference type="Pfam" id="PF17788">
    <property type="entry name" value="HypF_C"/>
    <property type="match status" value="1"/>
</dbReference>
<sequence length="770" mass="86076">MPKEDHVALNIRVSGIVQGVGFRPFIHRLASRYRLAGYVRNMGGSEVEIRVEGNNSSISSFLKALLDEKPPPARLEEVLIEFTQPDNIEGFSILPSAKEAELYSMIPPDFSICDHCLAEIYDSNDRHYRYAFNSCAWCGPRFSMMRDVPYDREKTSMIEFKLCEDCEREYKDRENLRRFHAQGISCPNCGPKLWMEGSDGEKVESEDPVRDAARLLDEGKILAIRGLGGYHIACLATDDDVVRKLRERKRRPSKPFALMALNVEVAERYAVVSEMARNLLTSPERPIVLMPSKEGISELVAPGLDLIGIMLPYTALHHMLLSEVRDKILIMTSGNEHNKPMCTSVECARERLSPIVDYFLHHNREIVNRVDDSVVRLTGSRVTMLRRGRGYAPMWIRLPSTLSKPVIAFGAELQNAGAVAFKDKAVLTQFIGDTDELENLEFLDRMLKFFSNVYRIEPSEAIIVADMHKGYSSRRLAESWALAHGSSFIEVQHHHAHICSVMVEERVDPSRRVLGIAVDGLGMGDDGTLWGGEVMIASFSDYERVGHLRPQPMPGGDRATIYPVRMLIGILSTFMSDDEILDLLRRRDLLKGLPKGEREARISLAQARGSCPMISSLGRVLDAISSLLGICLERTYEGEPAMKLEAAARGSLLRMEPPEIRGSVIDTSEFIERLLGAEGRKEDLAYTSIYLLGYSLGELVSRYLNRSDYDSVFVSGGAAVNSILIKGIEDSLKEFKVKVKLNSMVPAGDGGIALGQVASMLWRDLDEIAN</sequence>
<evidence type="ECO:0000256" key="7">
    <source>
        <dbReference type="ARBA" id="ARBA00048220"/>
    </source>
</evidence>
<dbReference type="InterPro" id="IPR051060">
    <property type="entry name" value="Carbamoyltrans_HypF-like"/>
</dbReference>
<keyword evidence="9" id="KW-0378">Hydrolase</keyword>
<feature type="active site" evidence="9">
    <location>
        <position position="23"/>
    </location>
</feature>
<dbReference type="AlphaFoldDB" id="B1L5Y0"/>
<dbReference type="EMBL" id="CP000968">
    <property type="protein sequence ID" value="ACB07859.1"/>
    <property type="molecule type" value="Genomic_DNA"/>
</dbReference>
<feature type="domain" description="Acylphosphatase-like" evidence="10">
    <location>
        <begin position="8"/>
        <end position="95"/>
    </location>
</feature>
<dbReference type="InterPro" id="IPR011125">
    <property type="entry name" value="Znf_HypF"/>
</dbReference>
<dbReference type="InterPro" id="IPR017945">
    <property type="entry name" value="DHBP_synth_RibB-like_a/b_dom"/>
</dbReference>
<evidence type="ECO:0000256" key="2">
    <source>
        <dbReference type="ARBA" id="ARBA00008097"/>
    </source>
</evidence>
<evidence type="ECO:0000256" key="8">
    <source>
        <dbReference type="PIRNR" id="PIRNR006256"/>
    </source>
</evidence>
<dbReference type="UniPathway" id="UPA00335"/>
<keyword evidence="6" id="KW-0862">Zinc</keyword>
<dbReference type="GO" id="GO:0051604">
    <property type="term" value="P:protein maturation"/>
    <property type="evidence" value="ECO:0000318"/>
    <property type="project" value="GO_Central"/>
</dbReference>
<dbReference type="Gene3D" id="3.30.420.360">
    <property type="match status" value="1"/>
</dbReference>
<evidence type="ECO:0000256" key="9">
    <source>
        <dbReference type="PROSITE-ProRule" id="PRU00520"/>
    </source>
</evidence>
<gene>
    <name evidence="12" type="ordered locus">Kcr_1113</name>
</gene>
<dbReference type="Pfam" id="PF01300">
    <property type="entry name" value="Sua5_yciO_yrdC"/>
    <property type="match status" value="1"/>
</dbReference>
<evidence type="ECO:0000259" key="10">
    <source>
        <dbReference type="PROSITE" id="PS51160"/>
    </source>
</evidence>